<dbReference type="PANTHER" id="PTHR42947:SF1">
    <property type="entry name" value="COB--COM HETERODISULFIDE REDUCTASE SUBUNIT B 1"/>
    <property type="match status" value="1"/>
</dbReference>
<organism evidence="1">
    <name type="scientific">marine metagenome</name>
    <dbReference type="NCBI Taxonomy" id="408172"/>
    <lineage>
        <taxon>unclassified sequences</taxon>
        <taxon>metagenomes</taxon>
        <taxon>ecological metagenomes</taxon>
    </lineage>
</organism>
<feature type="non-terminal residue" evidence="1">
    <location>
        <position position="1"/>
    </location>
</feature>
<evidence type="ECO:0000313" key="1">
    <source>
        <dbReference type="EMBL" id="SVE45865.1"/>
    </source>
</evidence>
<protein>
    <recommendedName>
        <fullName evidence="2">Cysteine-rich domain-containing protein</fullName>
    </recommendedName>
</protein>
<dbReference type="EMBL" id="UINC01218721">
    <property type="protein sequence ID" value="SVE45865.1"/>
    <property type="molecule type" value="Genomic_DNA"/>
</dbReference>
<dbReference type="InterPro" id="IPR051278">
    <property type="entry name" value="HdrB/HdrD_reductase"/>
</dbReference>
<proteinExistence type="predicted"/>
<dbReference type="PANTHER" id="PTHR42947">
    <property type="entry name" value="COB--COM HETERODISULFIDE REDUCTASE SUBUNIT B 1"/>
    <property type="match status" value="1"/>
</dbReference>
<sequence length="64" mass="7044">TGCPLCHLSLDAYQPEIDKMNKKGCSIPILHLPQLVALALGYSPQELGMDKHIISTTRLDKILT</sequence>
<dbReference type="AlphaFoldDB" id="A0A383DNN9"/>
<reference evidence="1" key="1">
    <citation type="submission" date="2018-05" db="EMBL/GenBank/DDBJ databases">
        <authorList>
            <person name="Lanie J.A."/>
            <person name="Ng W.-L."/>
            <person name="Kazmierczak K.M."/>
            <person name="Andrzejewski T.M."/>
            <person name="Davidsen T.M."/>
            <person name="Wayne K.J."/>
            <person name="Tettelin H."/>
            <person name="Glass J.I."/>
            <person name="Rusch D."/>
            <person name="Podicherti R."/>
            <person name="Tsui H.-C.T."/>
            <person name="Winkler M.E."/>
        </authorList>
    </citation>
    <scope>NUCLEOTIDE SEQUENCE</scope>
</reference>
<accession>A0A383DNN9</accession>
<evidence type="ECO:0008006" key="2">
    <source>
        <dbReference type="Google" id="ProtNLM"/>
    </source>
</evidence>
<dbReference type="Gene3D" id="3.40.50.11810">
    <property type="match status" value="1"/>
</dbReference>
<name>A0A383DNN9_9ZZZZ</name>
<gene>
    <name evidence="1" type="ORF">METZ01_LOCUS498719</name>
</gene>